<organism evidence="9 10">
    <name type="scientific">Bicyclus anynana</name>
    <name type="common">Squinting bush brown butterfly</name>
    <dbReference type="NCBI Taxonomy" id="110368"/>
    <lineage>
        <taxon>Eukaryota</taxon>
        <taxon>Metazoa</taxon>
        <taxon>Ecdysozoa</taxon>
        <taxon>Arthropoda</taxon>
        <taxon>Hexapoda</taxon>
        <taxon>Insecta</taxon>
        <taxon>Pterygota</taxon>
        <taxon>Neoptera</taxon>
        <taxon>Endopterygota</taxon>
        <taxon>Lepidoptera</taxon>
        <taxon>Glossata</taxon>
        <taxon>Ditrysia</taxon>
        <taxon>Papilionoidea</taxon>
        <taxon>Nymphalidae</taxon>
        <taxon>Satyrinae</taxon>
        <taxon>Satyrini</taxon>
        <taxon>Mycalesina</taxon>
        <taxon>Bicyclus</taxon>
    </lineage>
</organism>
<dbReference type="Proteomes" id="UP001652582">
    <property type="component" value="Chromosome 2"/>
</dbReference>
<dbReference type="PANTHER" id="PTHR24379">
    <property type="entry name" value="KRAB AND ZINC FINGER DOMAIN-CONTAINING"/>
    <property type="match status" value="1"/>
</dbReference>
<feature type="domain" description="C2H2-type" evidence="7">
    <location>
        <begin position="346"/>
        <end position="369"/>
    </location>
</feature>
<keyword evidence="3 5" id="KW-0863">Zinc-finger</keyword>
<evidence type="ECO:0000256" key="3">
    <source>
        <dbReference type="ARBA" id="ARBA00022771"/>
    </source>
</evidence>
<dbReference type="KEGG" id="bany:112058454"/>
<dbReference type="SMART" id="SM00355">
    <property type="entry name" value="ZnF_C2H2"/>
    <property type="match status" value="6"/>
</dbReference>
<dbReference type="PROSITE" id="PS50157">
    <property type="entry name" value="ZINC_FINGER_C2H2_2"/>
    <property type="match status" value="6"/>
</dbReference>
<name>A0A6J1PB76_BICAN</name>
<evidence type="ECO:0000259" key="8">
    <source>
        <dbReference type="PROSITE" id="PS51915"/>
    </source>
</evidence>
<feature type="domain" description="C2H2-type" evidence="7">
    <location>
        <begin position="291"/>
        <end position="318"/>
    </location>
</feature>
<protein>
    <submittedName>
        <fullName evidence="10">Zinc finger protein 91</fullName>
    </submittedName>
</protein>
<feature type="binding site" evidence="6">
    <location>
        <position position="63"/>
    </location>
    <ligand>
        <name>Zn(2+)</name>
        <dbReference type="ChEBI" id="CHEBI:29105"/>
    </ligand>
</feature>
<evidence type="ECO:0000313" key="10">
    <source>
        <dbReference type="RefSeq" id="XP_023955076.2"/>
    </source>
</evidence>
<evidence type="ECO:0000313" key="9">
    <source>
        <dbReference type="Proteomes" id="UP001652582"/>
    </source>
</evidence>
<evidence type="ECO:0000256" key="5">
    <source>
        <dbReference type="PROSITE-ProRule" id="PRU00042"/>
    </source>
</evidence>
<dbReference type="PROSITE" id="PS00028">
    <property type="entry name" value="ZINC_FINGER_C2H2_1"/>
    <property type="match status" value="4"/>
</dbReference>
<dbReference type="GO" id="GO:0005634">
    <property type="term" value="C:nucleus"/>
    <property type="evidence" value="ECO:0007669"/>
    <property type="project" value="InterPro"/>
</dbReference>
<gene>
    <name evidence="10" type="primary">LOC112058454</name>
</gene>
<dbReference type="AlphaFoldDB" id="A0A6J1PB76"/>
<dbReference type="PROSITE" id="PS51915">
    <property type="entry name" value="ZAD"/>
    <property type="match status" value="1"/>
</dbReference>
<evidence type="ECO:0000256" key="1">
    <source>
        <dbReference type="ARBA" id="ARBA00022723"/>
    </source>
</evidence>
<dbReference type="PANTHER" id="PTHR24379:SF121">
    <property type="entry name" value="C2H2-TYPE DOMAIN-CONTAINING PROTEIN"/>
    <property type="match status" value="1"/>
</dbReference>
<keyword evidence="2" id="KW-0677">Repeat</keyword>
<dbReference type="Gene3D" id="3.30.160.60">
    <property type="entry name" value="Classic Zinc Finger"/>
    <property type="match status" value="4"/>
</dbReference>
<dbReference type="InterPro" id="IPR012934">
    <property type="entry name" value="Znf_AD"/>
</dbReference>
<keyword evidence="4 6" id="KW-0862">Zinc</keyword>
<feature type="binding site" evidence="6">
    <location>
        <position position="66"/>
    </location>
    <ligand>
        <name>Zn(2+)</name>
        <dbReference type="ChEBI" id="CHEBI:29105"/>
    </ligand>
</feature>
<evidence type="ECO:0000256" key="2">
    <source>
        <dbReference type="ARBA" id="ARBA00022737"/>
    </source>
</evidence>
<dbReference type="SMART" id="SM00868">
    <property type="entry name" value="zf-AD"/>
    <property type="match status" value="1"/>
</dbReference>
<evidence type="ECO:0000256" key="6">
    <source>
        <dbReference type="PROSITE-ProRule" id="PRU01263"/>
    </source>
</evidence>
<keyword evidence="1 6" id="KW-0479">Metal-binding</keyword>
<reference evidence="10" key="2">
    <citation type="submission" date="2025-08" db="UniProtKB">
        <authorList>
            <consortium name="RefSeq"/>
        </authorList>
    </citation>
    <scope>IDENTIFICATION</scope>
</reference>
<keyword evidence="9" id="KW-1185">Reference proteome</keyword>
<dbReference type="GO" id="GO:0008270">
    <property type="term" value="F:zinc ion binding"/>
    <property type="evidence" value="ECO:0007669"/>
    <property type="project" value="UniProtKB-UniRule"/>
</dbReference>
<dbReference type="SUPFAM" id="SSF57716">
    <property type="entry name" value="Glucocorticoid receptor-like (DNA-binding domain)"/>
    <property type="match status" value="1"/>
</dbReference>
<dbReference type="OrthoDB" id="8922241at2759"/>
<proteinExistence type="predicted"/>
<feature type="domain" description="C2H2-type" evidence="7">
    <location>
        <begin position="319"/>
        <end position="346"/>
    </location>
</feature>
<feature type="domain" description="C2H2-type" evidence="7">
    <location>
        <begin position="235"/>
        <end position="262"/>
    </location>
</feature>
<feature type="binding site" evidence="6">
    <location>
        <position position="13"/>
    </location>
    <ligand>
        <name>Zn(2+)</name>
        <dbReference type="ChEBI" id="CHEBI:29105"/>
    </ligand>
</feature>
<reference evidence="9" key="1">
    <citation type="submission" date="2025-05" db="UniProtKB">
        <authorList>
            <consortium name="RefSeq"/>
        </authorList>
    </citation>
    <scope>NUCLEOTIDE SEQUENCE [LARGE SCALE GENOMIC DNA]</scope>
</reference>
<dbReference type="SUPFAM" id="SSF57667">
    <property type="entry name" value="beta-beta-alpha zinc fingers"/>
    <property type="match status" value="3"/>
</dbReference>
<sequence length="420" mass="49410">MMENYENLYNSICRLCLSFNDRKKMIPLIDKSNPDGFTPYAKAVSTFAHISFTNKDCLPKNMCPKCLYFLKHAIQFKLVTEFSDKCLKQLKKPVGTESENFKQKIIEFTMFKFYFPTECFKMKRECSINKKYSKGKSKATDSLEEDEEIKVDQFNCNNDMENDIFETLVVESDSEHLSQRDVKILDEIENKIGSNVCESPSPVFKRKKKRMKNKGLKARIHKLAMKHKSMRKTNLVCNVCNRVLANQLTYNHHMQRHTGCRYICEHCGKGFPVLNELQVHQVTKHDTGPYLQCSHCPFKAPRKFDLIEHERIHSGERPYTCEKCGLTFRRRGIWRKHLIYHSEKKVQCPQCPRKFFQRSDMLAHANNIHDRTYVYSCSKCGATYTKTETVRRHMTERHGIPREMQGKIIRLNKGASYQEY</sequence>
<feature type="domain" description="ZAD" evidence="8">
    <location>
        <begin position="11"/>
        <end position="90"/>
    </location>
</feature>
<dbReference type="Pfam" id="PF00096">
    <property type="entry name" value="zf-C2H2"/>
    <property type="match status" value="1"/>
</dbReference>
<dbReference type="Pfam" id="PF07776">
    <property type="entry name" value="zf-AD"/>
    <property type="match status" value="1"/>
</dbReference>
<feature type="binding site" evidence="6">
    <location>
        <position position="16"/>
    </location>
    <ligand>
        <name>Zn(2+)</name>
        <dbReference type="ChEBI" id="CHEBI:29105"/>
    </ligand>
</feature>
<dbReference type="RefSeq" id="XP_023955076.2">
    <property type="nucleotide sequence ID" value="XM_024099308.2"/>
</dbReference>
<evidence type="ECO:0000256" key="4">
    <source>
        <dbReference type="ARBA" id="ARBA00022833"/>
    </source>
</evidence>
<dbReference type="GeneID" id="112058454"/>
<dbReference type="InterPro" id="IPR013087">
    <property type="entry name" value="Znf_C2H2_type"/>
</dbReference>
<dbReference type="InterPro" id="IPR036236">
    <property type="entry name" value="Znf_C2H2_sf"/>
</dbReference>
<feature type="domain" description="C2H2-type" evidence="7">
    <location>
        <begin position="375"/>
        <end position="403"/>
    </location>
</feature>
<dbReference type="Gene3D" id="3.40.1800.20">
    <property type="match status" value="1"/>
</dbReference>
<accession>A0A6J1PB76</accession>
<feature type="domain" description="C2H2-type" evidence="7">
    <location>
        <begin position="262"/>
        <end position="285"/>
    </location>
</feature>
<evidence type="ECO:0000259" key="7">
    <source>
        <dbReference type="PROSITE" id="PS50157"/>
    </source>
</evidence>